<feature type="compositionally biased region" description="Basic and acidic residues" evidence="1">
    <location>
        <begin position="621"/>
        <end position="637"/>
    </location>
</feature>
<proteinExistence type="predicted"/>
<feature type="compositionally biased region" description="Gly residues" evidence="1">
    <location>
        <begin position="593"/>
        <end position="603"/>
    </location>
</feature>
<dbReference type="InterPro" id="IPR045122">
    <property type="entry name" value="Csc1-like"/>
</dbReference>
<feature type="transmembrane region" description="Helical" evidence="2">
    <location>
        <begin position="1235"/>
        <end position="1254"/>
    </location>
</feature>
<feature type="region of interest" description="Disordered" evidence="1">
    <location>
        <begin position="1"/>
        <end position="217"/>
    </location>
</feature>
<feature type="transmembrane region" description="Helical" evidence="2">
    <location>
        <begin position="1082"/>
        <end position="1104"/>
    </location>
</feature>
<feature type="compositionally biased region" description="Acidic residues" evidence="1">
    <location>
        <begin position="253"/>
        <end position="263"/>
    </location>
</feature>
<name>D7FXS7_ECTSI</name>
<feature type="compositionally biased region" description="Basic and acidic residues" evidence="1">
    <location>
        <begin position="1575"/>
        <end position="1634"/>
    </location>
</feature>
<feature type="transmembrane region" description="Helical" evidence="2">
    <location>
        <begin position="1303"/>
        <end position="1320"/>
    </location>
</feature>
<dbReference type="STRING" id="2880.D7FXS7"/>
<keyword evidence="2" id="KW-0812">Transmembrane</keyword>
<feature type="region of interest" description="Disordered" evidence="1">
    <location>
        <begin position="581"/>
        <end position="642"/>
    </location>
</feature>
<dbReference type="EMBL" id="FN648522">
    <property type="protein sequence ID" value="CBJ32340.1"/>
    <property type="molecule type" value="Genomic_DNA"/>
</dbReference>
<feature type="region of interest" description="Disordered" evidence="1">
    <location>
        <begin position="775"/>
        <end position="805"/>
    </location>
</feature>
<feature type="transmembrane region" description="Helical" evidence="2">
    <location>
        <begin position="310"/>
        <end position="335"/>
    </location>
</feature>
<feature type="compositionally biased region" description="Acidic residues" evidence="1">
    <location>
        <begin position="133"/>
        <end position="146"/>
    </location>
</feature>
<dbReference type="GO" id="GO:0005886">
    <property type="term" value="C:plasma membrane"/>
    <property type="evidence" value="ECO:0007669"/>
    <property type="project" value="TreeGrafter"/>
</dbReference>
<evidence type="ECO:0000313" key="3">
    <source>
        <dbReference type="EMBL" id="CBJ32340.1"/>
    </source>
</evidence>
<feature type="transmembrane region" description="Helical" evidence="2">
    <location>
        <begin position="1187"/>
        <end position="1215"/>
    </location>
</feature>
<feature type="compositionally biased region" description="Basic and acidic residues" evidence="1">
    <location>
        <begin position="506"/>
        <end position="516"/>
    </location>
</feature>
<keyword evidence="4" id="KW-1185">Reference proteome</keyword>
<feature type="transmembrane region" description="Helical" evidence="2">
    <location>
        <begin position="1124"/>
        <end position="1154"/>
    </location>
</feature>
<evidence type="ECO:0000256" key="2">
    <source>
        <dbReference type="SAM" id="Phobius"/>
    </source>
</evidence>
<feature type="compositionally biased region" description="Basic residues" evidence="1">
    <location>
        <begin position="794"/>
        <end position="805"/>
    </location>
</feature>
<dbReference type="GO" id="GO:0005227">
    <property type="term" value="F:calcium-activated cation channel activity"/>
    <property type="evidence" value="ECO:0007669"/>
    <property type="project" value="InterPro"/>
</dbReference>
<evidence type="ECO:0000313" key="4">
    <source>
        <dbReference type="Proteomes" id="UP000002630"/>
    </source>
</evidence>
<protein>
    <recommendedName>
        <fullName evidence="5">CSC1/OSCA1-like 7TM region domain-containing protein</fullName>
    </recommendedName>
</protein>
<dbReference type="EMBL" id="FN649734">
    <property type="protein sequence ID" value="CBJ32340.1"/>
    <property type="molecule type" value="Genomic_DNA"/>
</dbReference>
<sequence length="1656" mass="175807">MAGDDDEDKSGRGNVENETTAAAEEDRVSGTAADDQKSRNSSAREEDEKASNRGSDDGSAKSDKDADEAASPTEDKDEGSDGESRENSTGEASVSKGSDGGGTSAGNREKQSGEGGAGSRSNNSVVSEKVGDVADDGDAEKSEDEGGESKGGSTSKTSEDPPSGEEKESGDPEPNAQGGESGDSATSASTEKGKDSEAAKNEVGKSDGSQGTKLEKGVAGEGGALAIDVATANGEKNVDGGPASDIASKESSCVEEDIDEMEVDLDKPWEKPSTERAKRAGKRMIWNNGMRYYFSTSIKEIGSMGVGMYLYFWMVRIVAIMFCICAFLSIPAMVLNHEGNAGMAISETDVDSLGLVALSFGNQGLNPDLVVESGCISSNGTVDCTGETVKVMGEAKDVLWVGSILVGGEILIAIFFVFFIVILSERLKAKIDEIDDANVTPGDYTVMVRGLPADVTKEEVAPSVVEYAELGTGASAFGMGVCTVLLCVLSVYAIVEGCGIGRPRKRDTPLQEWEKGRKQREKNKIKAAASSSKYSAAPGKVIPVETAPDAAPAATGAAGGDGVIAKEFDGTAAAAAAVAADGSAGEMSRLEEGVGGGGGGEAGGLTPPLDVPGVSPAQDAKPPEDPPKRGFPDERLPDPLPCQSCLNTHDKSFVGGWVADVVLGNPVGDVLMGFMDQEEALAEISKARTVVRQMKTLGKAKKLAKAEAKLAKLKAKEEALMAATRKKQDPAALESISVAFVTFEHEESKRRCLEDYRYSRRGFCRRFQPVKLQLSRKPADEEEQQQDGQTPPARRGRKKKPRPQRWRLKVFQAPEPSDVKWENLDVTPTSRKLRRAVTSLVCVVLLILSFAIIYLAQTEQAKLQEQIPALDTCEETIPAVVFGTYDFPLDAALQRDDSMDSSCADGSFYLAFAANATDPDSSQLDYDNLPPIFSADGTNVSRASFVAANDADQLCDDPCQPASGGSTCRALSCYEDSWEVDYGCVSYPQSTMIGCFCLDAVVTSFQEHGLVDGAKVVAREQGEVCAPFLRDYAKANAIKILAVMSVVIVNTLLTSVMGKLAKFERHVSLSDFTSTVTAKLALAQFLNTALIVIIVNAGYTGGGLGFLQDLGVLAGEYNDFERSWYATVGVAVAMTMLINVVVPHATTLVGEIIVNPVKRLFKRRSVATQAQMNSLYKPPKFDMESRYAFLLQVLGVSLLYSGGIPILYLFASFSFATNFVVDKFWIIKLAQQPPMYTAALAKMFVGVLPIALLVHMSTACYMLGNVDILNIGFVSDEAQTIAEALDGQGMSGLVADHVLRKHVFPLFVLTALFIALYVAYKIVGDPLLQIVKGGHGSTDCSAVTRMGYTAEFFRVLGEGEKIDADELQMGWVESEQNGKKVAKWICLEDGPGPRGVKYKSGVPRQTWQVIAEIGQYNYVMEESDHAGVATRYMATAGFLSPRMKEREQAKQLKMTNKLAVAVEEGTETPGKAAEASETVPTAGAAAPPNEAQTTAPPAAEASQQGAPAAASAKKPEDKPAGSAGPDEGKATSGTEEEDKAEEKKDSTPDAADAVSSEGKEKSDDAAAGDAAADAEGDKEKPDEDDDKKSEARSTSERSKSGADEDKDKQASDNEDNKSKQDSEKDDGGSKRDAATDDDASVSKPVDEQESRRSDAE</sequence>
<feature type="region of interest" description="Disordered" evidence="1">
    <location>
        <begin position="1463"/>
        <end position="1656"/>
    </location>
</feature>
<dbReference type="InParanoid" id="D7FXS7"/>
<evidence type="ECO:0000256" key="1">
    <source>
        <dbReference type="SAM" id="MobiDB-lite"/>
    </source>
</evidence>
<feature type="compositionally biased region" description="Basic and acidic residues" evidence="1">
    <location>
        <begin position="191"/>
        <end position="205"/>
    </location>
</feature>
<keyword evidence="2" id="KW-1133">Transmembrane helix</keyword>
<dbReference type="PANTHER" id="PTHR13018:SF135">
    <property type="entry name" value="CSC1_OSCA1-LIKE 7TM REGION DOMAIN-CONTAINING PROTEIN"/>
    <property type="match status" value="1"/>
</dbReference>
<dbReference type="OMA" id="CERNEAD"/>
<dbReference type="PANTHER" id="PTHR13018">
    <property type="entry name" value="PROBABLE MEMBRANE PROTEIN DUF221-RELATED"/>
    <property type="match status" value="1"/>
</dbReference>
<feature type="region of interest" description="Disordered" evidence="1">
    <location>
        <begin position="234"/>
        <end position="263"/>
    </location>
</feature>
<feature type="transmembrane region" description="Helical" evidence="2">
    <location>
        <begin position="474"/>
        <end position="495"/>
    </location>
</feature>
<feature type="compositionally biased region" description="Low complexity" evidence="1">
    <location>
        <begin position="1484"/>
        <end position="1512"/>
    </location>
</feature>
<feature type="region of interest" description="Disordered" evidence="1">
    <location>
        <begin position="505"/>
        <end position="531"/>
    </location>
</feature>
<feature type="transmembrane region" description="Helical" evidence="2">
    <location>
        <begin position="836"/>
        <end position="856"/>
    </location>
</feature>
<dbReference type="Proteomes" id="UP000002630">
    <property type="component" value="Linkage Group LG09"/>
</dbReference>
<organism evidence="3 4">
    <name type="scientific">Ectocarpus siliculosus</name>
    <name type="common">Brown alga</name>
    <name type="synonym">Conferva siliculosa</name>
    <dbReference type="NCBI Taxonomy" id="2880"/>
    <lineage>
        <taxon>Eukaryota</taxon>
        <taxon>Sar</taxon>
        <taxon>Stramenopiles</taxon>
        <taxon>Ochrophyta</taxon>
        <taxon>PX clade</taxon>
        <taxon>Phaeophyceae</taxon>
        <taxon>Ectocarpales</taxon>
        <taxon>Ectocarpaceae</taxon>
        <taxon>Ectocarpus</taxon>
    </lineage>
</organism>
<dbReference type="eggNOG" id="ENOG502QZ1Z">
    <property type="taxonomic scope" value="Eukaryota"/>
</dbReference>
<gene>
    <name evidence="3" type="ORF">Esi_0331_0015</name>
</gene>
<feature type="transmembrane region" description="Helical" evidence="2">
    <location>
        <begin position="398"/>
        <end position="423"/>
    </location>
</feature>
<feature type="transmembrane region" description="Helical" evidence="2">
    <location>
        <begin position="1040"/>
        <end position="1061"/>
    </location>
</feature>
<feature type="compositionally biased region" description="Basic and acidic residues" evidence="1">
    <location>
        <begin position="1644"/>
        <end position="1656"/>
    </location>
</feature>
<accession>D7FXS7</accession>
<feature type="compositionally biased region" description="Basic and acidic residues" evidence="1">
    <location>
        <begin position="24"/>
        <end position="64"/>
    </location>
</feature>
<evidence type="ECO:0008006" key="5">
    <source>
        <dbReference type="Google" id="ProtNLM"/>
    </source>
</evidence>
<dbReference type="OrthoDB" id="192629at2759"/>
<reference evidence="3 4" key="1">
    <citation type="journal article" date="2010" name="Nature">
        <title>The Ectocarpus genome and the independent evolution of multicellularity in brown algae.</title>
        <authorList>
            <person name="Cock J.M."/>
            <person name="Sterck L."/>
            <person name="Rouze P."/>
            <person name="Scornet D."/>
            <person name="Allen A.E."/>
            <person name="Amoutzias G."/>
            <person name="Anthouard V."/>
            <person name="Artiguenave F."/>
            <person name="Aury J.M."/>
            <person name="Badger J.H."/>
            <person name="Beszteri B."/>
            <person name="Billiau K."/>
            <person name="Bonnet E."/>
            <person name="Bothwell J.H."/>
            <person name="Bowler C."/>
            <person name="Boyen C."/>
            <person name="Brownlee C."/>
            <person name="Carrano C.J."/>
            <person name="Charrier B."/>
            <person name="Cho G.Y."/>
            <person name="Coelho S.M."/>
            <person name="Collen J."/>
            <person name="Corre E."/>
            <person name="Da Silva C."/>
            <person name="Delage L."/>
            <person name="Delaroque N."/>
            <person name="Dittami S.M."/>
            <person name="Doulbeau S."/>
            <person name="Elias M."/>
            <person name="Farnham G."/>
            <person name="Gachon C.M."/>
            <person name="Gschloessl B."/>
            <person name="Heesch S."/>
            <person name="Jabbari K."/>
            <person name="Jubin C."/>
            <person name="Kawai H."/>
            <person name="Kimura K."/>
            <person name="Kloareg B."/>
            <person name="Kupper F.C."/>
            <person name="Lang D."/>
            <person name="Le Bail A."/>
            <person name="Leblanc C."/>
            <person name="Lerouge P."/>
            <person name="Lohr M."/>
            <person name="Lopez P.J."/>
            <person name="Martens C."/>
            <person name="Maumus F."/>
            <person name="Michel G."/>
            <person name="Miranda-Saavedra D."/>
            <person name="Morales J."/>
            <person name="Moreau H."/>
            <person name="Motomura T."/>
            <person name="Nagasato C."/>
            <person name="Napoli C.A."/>
            <person name="Nelson D.R."/>
            <person name="Nyvall-Collen P."/>
            <person name="Peters A.F."/>
            <person name="Pommier C."/>
            <person name="Potin P."/>
            <person name="Poulain J."/>
            <person name="Quesneville H."/>
            <person name="Read B."/>
            <person name="Rensing S.A."/>
            <person name="Ritter A."/>
            <person name="Rousvoal S."/>
            <person name="Samanta M."/>
            <person name="Samson G."/>
            <person name="Schroeder D.C."/>
            <person name="Segurens B."/>
            <person name="Strittmatter M."/>
            <person name="Tonon T."/>
            <person name="Tregear J.W."/>
            <person name="Valentin K."/>
            <person name="von Dassow P."/>
            <person name="Yamagishi T."/>
            <person name="Van de Peer Y."/>
            <person name="Wincker P."/>
        </authorList>
    </citation>
    <scope>NUCLEOTIDE SEQUENCE [LARGE SCALE GENOMIC DNA]</scope>
    <source>
        <strain evidence="4">Ec32 / CCAP1310/4</strain>
    </source>
</reference>
<keyword evidence="2" id="KW-0472">Membrane</keyword>